<proteinExistence type="inferred from homology"/>
<dbReference type="SUPFAM" id="SSF58104">
    <property type="entry name" value="Methyl-accepting chemotaxis protein (MCP) signaling domain"/>
    <property type="match status" value="1"/>
</dbReference>
<dbReference type="Pfam" id="PF00672">
    <property type="entry name" value="HAMP"/>
    <property type="match status" value="1"/>
</dbReference>
<dbReference type="SMART" id="SM01358">
    <property type="entry name" value="HBM"/>
    <property type="match status" value="1"/>
</dbReference>
<feature type="domain" description="HBM" evidence="7">
    <location>
        <begin position="45"/>
        <end position="286"/>
    </location>
</feature>
<keyword evidence="4" id="KW-0472">Membrane</keyword>
<dbReference type="InterPro" id="IPR051310">
    <property type="entry name" value="MCP_chemotaxis"/>
</dbReference>
<dbReference type="Gene3D" id="1.10.287.950">
    <property type="entry name" value="Methyl-accepting chemotaxis protein"/>
    <property type="match status" value="1"/>
</dbReference>
<feature type="domain" description="Methyl-accepting transducer" evidence="5">
    <location>
        <begin position="377"/>
        <end position="592"/>
    </location>
</feature>
<dbReference type="PROSITE" id="PS50885">
    <property type="entry name" value="HAMP"/>
    <property type="match status" value="1"/>
</dbReference>
<dbReference type="RefSeq" id="WP_281762432.1">
    <property type="nucleotide sequence ID" value="NZ_AP026709.1"/>
</dbReference>
<dbReference type="CDD" id="cd06225">
    <property type="entry name" value="HAMP"/>
    <property type="match status" value="1"/>
</dbReference>
<dbReference type="PROSITE" id="PS51753">
    <property type="entry name" value="HBM"/>
    <property type="match status" value="1"/>
</dbReference>
<evidence type="ECO:0000256" key="4">
    <source>
        <dbReference type="SAM" id="Phobius"/>
    </source>
</evidence>
<evidence type="ECO:0000259" key="7">
    <source>
        <dbReference type="PROSITE" id="PS51753"/>
    </source>
</evidence>
<feature type="transmembrane region" description="Helical" evidence="4">
    <location>
        <begin position="296"/>
        <end position="319"/>
    </location>
</feature>
<evidence type="ECO:0000313" key="8">
    <source>
        <dbReference type="EMBL" id="BDQ36537.1"/>
    </source>
</evidence>
<dbReference type="Proteomes" id="UP001317742">
    <property type="component" value="Chromosome"/>
</dbReference>
<accession>A0ABM8AYK4</accession>
<dbReference type="Pfam" id="PF12729">
    <property type="entry name" value="4HB_MCP_1"/>
    <property type="match status" value="1"/>
</dbReference>
<evidence type="ECO:0000256" key="1">
    <source>
        <dbReference type="ARBA" id="ARBA00022500"/>
    </source>
</evidence>
<dbReference type="PANTHER" id="PTHR43531:SF11">
    <property type="entry name" value="METHYL-ACCEPTING CHEMOTAXIS PROTEIN 3"/>
    <property type="match status" value="1"/>
</dbReference>
<dbReference type="InterPro" id="IPR003660">
    <property type="entry name" value="HAMP_dom"/>
</dbReference>
<evidence type="ECO:0000313" key="9">
    <source>
        <dbReference type="Proteomes" id="UP001317742"/>
    </source>
</evidence>
<evidence type="ECO:0000259" key="6">
    <source>
        <dbReference type="PROSITE" id="PS50885"/>
    </source>
</evidence>
<reference evidence="8 9" key="1">
    <citation type="submission" date="2022-08" db="EMBL/GenBank/DDBJ databases">
        <title>Genome Sequence of the sulphate-reducing bacterium, Pseudodesulfovibrio sp. SYK.</title>
        <authorList>
            <person name="Kondo R."/>
            <person name="Kataoka T."/>
        </authorList>
    </citation>
    <scope>NUCLEOTIDE SEQUENCE [LARGE SCALE GENOMIC DNA]</scope>
    <source>
        <strain evidence="8 9">SYK</strain>
    </source>
</reference>
<dbReference type="Pfam" id="PF00015">
    <property type="entry name" value="MCPsignal"/>
    <property type="match status" value="1"/>
</dbReference>
<keyword evidence="9" id="KW-1185">Reference proteome</keyword>
<sequence length="656" mass="71376">MLKNLSVNFKLAFGFGGVLILMLLVGGIGYFAMSNGLDGFTAYRGLARDTNLSGQVQANMLMVRMNVKDFIITNSDSDKQQYEEYWQIIQKLMDEVKNEIQQPERAELVAKIDREVTEYNAGFTQLVRMQSERNNLVTNTLDVQGPFMEKTLTSILNVTNRDNDTLAAFNTAVCIKHLMLARLYQAKFFASNDRAYLDRVRSEGGKMDEYIEILTKELQNPELRNSLQLVQEAKALYFSTFDRVVEIVFDRNNQIITGTLDRLGPSIAQNIEEVKLSVKKDQDELGPKVQAANERAVTLIVIVVCIAILIGMAATWLIARGITGPLGQALQLSKAIECGDLTTSISVDQKDEIGQLCHSMESMSDKLREVFFSVQEGSVQVATGSQELSSAAGSLSDNANDQAAGIEEISSSMEEMANNISQNTNNAQRTENIARKASSDAQVSGDAVSEAMVAMTNIAEKISIVEEIARQTNLLALNAAIEAARAGEHGKGFAVVAAEVRKLAERSGQAAAEISELSTSSVSVADKAGEMLKRLVPDIQKTAELVQEIASASIDQNENASQINGAVSMLDSNIQQTAAAAEELSSTSEQLNSHSEQLQNVMSFFNTGNVGQYNSATTSTPRQLPQAFSSSRIDSPVISSGVVISMDNDDGGFEKF</sequence>
<evidence type="ECO:0000259" key="5">
    <source>
        <dbReference type="PROSITE" id="PS50111"/>
    </source>
</evidence>
<comment type="similarity">
    <text evidence="2">Belongs to the methyl-accepting chemotaxis (MCP) protein family.</text>
</comment>
<feature type="domain" description="HAMP" evidence="6">
    <location>
        <begin position="320"/>
        <end position="372"/>
    </location>
</feature>
<protein>
    <submittedName>
        <fullName evidence="8">Methyl-accepting chemotaxis protein</fullName>
    </submittedName>
</protein>
<dbReference type="SMART" id="SM00304">
    <property type="entry name" value="HAMP"/>
    <property type="match status" value="1"/>
</dbReference>
<organism evidence="8 9">
    <name type="scientific">Pseudodesulfovibrio nedwellii</name>
    <dbReference type="NCBI Taxonomy" id="2973072"/>
    <lineage>
        <taxon>Bacteria</taxon>
        <taxon>Pseudomonadati</taxon>
        <taxon>Thermodesulfobacteriota</taxon>
        <taxon>Desulfovibrionia</taxon>
        <taxon>Desulfovibrionales</taxon>
        <taxon>Desulfovibrionaceae</taxon>
    </lineage>
</organism>
<keyword evidence="1" id="KW-0145">Chemotaxis</keyword>
<dbReference type="SMART" id="SM00283">
    <property type="entry name" value="MA"/>
    <property type="match status" value="1"/>
</dbReference>
<dbReference type="PANTHER" id="PTHR43531">
    <property type="entry name" value="PROTEIN ICFG"/>
    <property type="match status" value="1"/>
</dbReference>
<keyword evidence="3" id="KW-0807">Transducer</keyword>
<dbReference type="InterPro" id="IPR024478">
    <property type="entry name" value="HlyB_4HB_MCP"/>
</dbReference>
<feature type="transmembrane region" description="Helical" evidence="4">
    <location>
        <begin position="12"/>
        <end position="33"/>
    </location>
</feature>
<dbReference type="InterPro" id="IPR032255">
    <property type="entry name" value="HBM"/>
</dbReference>
<keyword evidence="4" id="KW-1133">Transmembrane helix</keyword>
<dbReference type="InterPro" id="IPR004089">
    <property type="entry name" value="MCPsignal_dom"/>
</dbReference>
<dbReference type="EMBL" id="AP026709">
    <property type="protein sequence ID" value="BDQ36537.1"/>
    <property type="molecule type" value="Genomic_DNA"/>
</dbReference>
<keyword evidence="4" id="KW-0812">Transmembrane</keyword>
<evidence type="ECO:0000256" key="2">
    <source>
        <dbReference type="ARBA" id="ARBA00029447"/>
    </source>
</evidence>
<name>A0ABM8AYK4_9BACT</name>
<dbReference type="PROSITE" id="PS50111">
    <property type="entry name" value="CHEMOTAXIS_TRANSDUC_2"/>
    <property type="match status" value="1"/>
</dbReference>
<gene>
    <name evidence="8" type="ORF">SYK_08970</name>
</gene>
<evidence type="ECO:0000256" key="3">
    <source>
        <dbReference type="PROSITE-ProRule" id="PRU00284"/>
    </source>
</evidence>